<feature type="compositionally biased region" description="Basic and acidic residues" evidence="1">
    <location>
        <begin position="1"/>
        <end position="14"/>
    </location>
</feature>
<proteinExistence type="predicted"/>
<evidence type="ECO:0000313" key="4">
    <source>
        <dbReference type="Proteomes" id="UP001152607"/>
    </source>
</evidence>
<dbReference type="InterPro" id="IPR029044">
    <property type="entry name" value="Nucleotide-diphossugar_trans"/>
</dbReference>
<evidence type="ECO:0000256" key="1">
    <source>
        <dbReference type="SAM" id="MobiDB-lite"/>
    </source>
</evidence>
<protein>
    <recommendedName>
        <fullName evidence="5">Glucose N-acetyltransferase 1</fullName>
    </recommendedName>
</protein>
<gene>
    <name evidence="3" type="ORF">PDIGIT_LOCUS11908</name>
</gene>
<keyword evidence="4" id="KW-1185">Reference proteome</keyword>
<reference evidence="3" key="1">
    <citation type="submission" date="2023-01" db="EMBL/GenBank/DDBJ databases">
        <authorList>
            <person name="Van Ghelder C."/>
            <person name="Rancurel C."/>
        </authorList>
    </citation>
    <scope>NUCLEOTIDE SEQUENCE</scope>
    <source>
        <strain evidence="3">CNCM I-4278</strain>
    </source>
</reference>
<organism evidence="3 4">
    <name type="scientific">Periconia digitata</name>
    <dbReference type="NCBI Taxonomy" id="1303443"/>
    <lineage>
        <taxon>Eukaryota</taxon>
        <taxon>Fungi</taxon>
        <taxon>Dikarya</taxon>
        <taxon>Ascomycota</taxon>
        <taxon>Pezizomycotina</taxon>
        <taxon>Dothideomycetes</taxon>
        <taxon>Pleosporomycetidae</taxon>
        <taxon>Pleosporales</taxon>
        <taxon>Massarineae</taxon>
        <taxon>Periconiaceae</taxon>
        <taxon>Periconia</taxon>
    </lineage>
</organism>
<dbReference type="Proteomes" id="UP001152607">
    <property type="component" value="Unassembled WGS sequence"/>
</dbReference>
<comment type="caution">
    <text evidence="3">The sequence shown here is derived from an EMBL/GenBank/DDBJ whole genome shotgun (WGS) entry which is preliminary data.</text>
</comment>
<evidence type="ECO:0000313" key="3">
    <source>
        <dbReference type="EMBL" id="CAI6338774.1"/>
    </source>
</evidence>
<feature type="transmembrane region" description="Helical" evidence="2">
    <location>
        <begin position="37"/>
        <end position="54"/>
    </location>
</feature>
<feature type="region of interest" description="Disordered" evidence="1">
    <location>
        <begin position="1"/>
        <end position="30"/>
    </location>
</feature>
<dbReference type="EMBL" id="CAOQHR010000008">
    <property type="protein sequence ID" value="CAI6338774.1"/>
    <property type="molecule type" value="Genomic_DNA"/>
</dbReference>
<dbReference type="SUPFAM" id="SSF53448">
    <property type="entry name" value="Nucleotide-diphospho-sugar transferases"/>
    <property type="match status" value="1"/>
</dbReference>
<feature type="compositionally biased region" description="Low complexity" evidence="1">
    <location>
        <begin position="16"/>
        <end position="25"/>
    </location>
</feature>
<dbReference type="AlphaFoldDB" id="A0A9W4UNY4"/>
<dbReference type="Gene3D" id="3.90.550.10">
    <property type="entry name" value="Spore Coat Polysaccharide Biosynthesis Protein SpsA, Chain A"/>
    <property type="match status" value="1"/>
</dbReference>
<name>A0A9W4UNY4_9PLEO</name>
<dbReference type="InterPro" id="IPR050587">
    <property type="entry name" value="GNT1/Glycosyltrans_8"/>
</dbReference>
<dbReference type="PANTHER" id="PTHR11183">
    <property type="entry name" value="GLYCOGENIN SUBFAMILY MEMBER"/>
    <property type="match status" value="1"/>
</dbReference>
<sequence>MRKRHSDELPRFLRDSSSSSNNNYSHGQSPQQWPRRYYIYVAILLLVCWLMYPSSSSHSLSHEHGVDSWNNYAYSLYASDSATLCHALLVFHALERFGSKAERVLFYPDYWDLKIDGKLDRDSQLLVEAKRRYKVKLKATKLLNVEGRSADAWLNTFDKSVTKFLAFSLTAYKRVIALDTDITLLAHLDDLFHLPATPMAMPRAYWYKAKPWPLSSVLMVLTPSLAELARFTSEMDKGADEALVAAHKFDMQLVNDRFEHSAMVIPHRPYIMLSGEFRAKNHSSYLGNTFEEWDPAAALAEARIVHFSDWPLPKPWIMWPHEGLAEMQPDCAGRGAGGCEDRRIWKELYGDFRKRRRDVCGYLSVPAPDWVSVKDTVHGDNATEGTGYAAPHVDDVEGKAGGSADSVLAEATKNVAADLG</sequence>
<keyword evidence="2" id="KW-1133">Transmembrane helix</keyword>
<keyword evidence="2" id="KW-0472">Membrane</keyword>
<dbReference type="OrthoDB" id="2014201at2759"/>
<accession>A0A9W4UNY4</accession>
<evidence type="ECO:0000256" key="2">
    <source>
        <dbReference type="SAM" id="Phobius"/>
    </source>
</evidence>
<keyword evidence="2" id="KW-0812">Transmembrane</keyword>
<evidence type="ECO:0008006" key="5">
    <source>
        <dbReference type="Google" id="ProtNLM"/>
    </source>
</evidence>